<keyword evidence="2" id="KW-1185">Reference proteome</keyword>
<evidence type="ECO:0000313" key="2">
    <source>
        <dbReference type="Proteomes" id="UP000326903"/>
    </source>
</evidence>
<evidence type="ECO:0000313" key="1">
    <source>
        <dbReference type="EMBL" id="KAA9037763.1"/>
    </source>
</evidence>
<evidence type="ECO:0008006" key="3">
    <source>
        <dbReference type="Google" id="ProtNLM"/>
    </source>
</evidence>
<name>A0A5J5IEP9_9BACT</name>
<dbReference type="Proteomes" id="UP000326903">
    <property type="component" value="Unassembled WGS sequence"/>
</dbReference>
<gene>
    <name evidence="1" type="ORF">FW778_16880</name>
</gene>
<comment type="caution">
    <text evidence="1">The sequence shown here is derived from an EMBL/GenBank/DDBJ whole genome shotgun (WGS) entry which is preliminary data.</text>
</comment>
<sequence length="363" mass="40003">MKKNKIIPFIIVFSAIAFIELFGGCTKIQHGYLSPFIAYQATEFTVVAGRTTFSTTLNLDGSTTPIHAKWLHFYDSTGKNVDAIFSKKNLVDIWTAAFDPKSDLSFDQISAKLQKDTLEPLSVSEESGVITSNAGSLNLPLGTYTMDLQVSNPEGTEVLKNILKINIVHGNPMETDPQVGTFAVGWALANQAQVNYFYNGPNIPYLKYTINRISDQPNLLIVKVMDKNGVPFNPKSGEIKGRPNTGLNPNPPYLQNLEAYAPDTYETTDTSMSVKFPLAPFPTASLGNGYHMYYNISASAVIVDSTSKWSGNSAGNYYQGVSDPHYLGVFTPGVVDYSVRFPLRIYVPGTYEYTVKLLNATHR</sequence>
<dbReference type="EMBL" id="VYQF01000005">
    <property type="protein sequence ID" value="KAA9037763.1"/>
    <property type="molecule type" value="Genomic_DNA"/>
</dbReference>
<protein>
    <recommendedName>
        <fullName evidence="3">DUF5007 domain-containing protein</fullName>
    </recommendedName>
</protein>
<dbReference type="AlphaFoldDB" id="A0A5J5IEP9"/>
<dbReference type="RefSeq" id="WP_150415997.1">
    <property type="nucleotide sequence ID" value="NZ_VYQF01000005.1"/>
</dbReference>
<organism evidence="1 2">
    <name type="scientific">Ginsengibacter hankyongi</name>
    <dbReference type="NCBI Taxonomy" id="2607284"/>
    <lineage>
        <taxon>Bacteria</taxon>
        <taxon>Pseudomonadati</taxon>
        <taxon>Bacteroidota</taxon>
        <taxon>Chitinophagia</taxon>
        <taxon>Chitinophagales</taxon>
        <taxon>Chitinophagaceae</taxon>
        <taxon>Ginsengibacter</taxon>
    </lineage>
</organism>
<reference evidence="1 2" key="1">
    <citation type="submission" date="2019-09" db="EMBL/GenBank/DDBJ databases">
        <title>Draft genome sequence of Ginsengibacter sp. BR5-29.</title>
        <authorList>
            <person name="Im W.-T."/>
        </authorList>
    </citation>
    <scope>NUCLEOTIDE SEQUENCE [LARGE SCALE GENOMIC DNA]</scope>
    <source>
        <strain evidence="1 2">BR5-29</strain>
    </source>
</reference>
<proteinExistence type="predicted"/>
<accession>A0A5J5IEP9</accession>